<organism evidence="2 3">
    <name type="scientific">Amycolatopsis orientalis</name>
    <name type="common">Nocardia orientalis</name>
    <dbReference type="NCBI Taxonomy" id="31958"/>
    <lineage>
        <taxon>Bacteria</taxon>
        <taxon>Bacillati</taxon>
        <taxon>Actinomycetota</taxon>
        <taxon>Actinomycetes</taxon>
        <taxon>Pseudonocardiales</taxon>
        <taxon>Pseudonocardiaceae</taxon>
        <taxon>Amycolatopsis</taxon>
    </lineage>
</organism>
<dbReference type="RefSeq" id="WP_044855770.1">
    <property type="nucleotide sequence ID" value="NZ_CP016174.1"/>
</dbReference>
<evidence type="ECO:0000313" key="2">
    <source>
        <dbReference type="EMBL" id="ANN20861.1"/>
    </source>
</evidence>
<dbReference type="AlphaFoldDB" id="A0A193C8C6"/>
<dbReference type="SUPFAM" id="SSF46955">
    <property type="entry name" value="Putative DNA-binding domain"/>
    <property type="match status" value="1"/>
</dbReference>
<dbReference type="KEGG" id="aori:SD37_38265"/>
<dbReference type="EMBL" id="CP016174">
    <property type="protein sequence ID" value="ANN20861.1"/>
    <property type="molecule type" value="Genomic_DNA"/>
</dbReference>
<dbReference type="Proteomes" id="UP000093695">
    <property type="component" value="Chromosome"/>
</dbReference>
<accession>A0A193C8C6</accession>
<gene>
    <name evidence="2" type="ORF">SD37_38265</name>
</gene>
<proteinExistence type="predicted"/>
<sequence>MATTNWLTVAEFCAEMKISRRTFQQWRATGRGPSCLKLPNGDLRIRRSEYERFLDLCEEAAA</sequence>
<dbReference type="InterPro" id="IPR041657">
    <property type="entry name" value="HTH_17"/>
</dbReference>
<keyword evidence="3" id="KW-1185">Reference proteome</keyword>
<dbReference type="STRING" id="31958.SD37_38265"/>
<feature type="domain" description="Helix-turn-helix" evidence="1">
    <location>
        <begin position="6"/>
        <end position="54"/>
    </location>
</feature>
<name>A0A193C8C6_AMYOR</name>
<dbReference type="InterPro" id="IPR009061">
    <property type="entry name" value="DNA-bd_dom_put_sf"/>
</dbReference>
<dbReference type="Pfam" id="PF12728">
    <property type="entry name" value="HTH_17"/>
    <property type="match status" value="1"/>
</dbReference>
<evidence type="ECO:0000313" key="3">
    <source>
        <dbReference type="Proteomes" id="UP000093695"/>
    </source>
</evidence>
<protein>
    <submittedName>
        <fullName evidence="2">Excisionase</fullName>
    </submittedName>
</protein>
<reference evidence="2 3" key="1">
    <citation type="journal article" date="2015" name="Genome Announc.">
        <title>Draft Genome Sequence of Norvancomycin-Producing Strain Amycolatopsis orientalis CPCC200066.</title>
        <authorList>
            <person name="Lei X."/>
            <person name="Yuan F."/>
            <person name="Shi Y."/>
            <person name="Li X."/>
            <person name="Wang L."/>
            <person name="Hong B."/>
        </authorList>
    </citation>
    <scope>NUCLEOTIDE SEQUENCE [LARGE SCALE GENOMIC DNA]</scope>
    <source>
        <strain evidence="2 3">B-37</strain>
    </source>
</reference>
<evidence type="ECO:0000259" key="1">
    <source>
        <dbReference type="Pfam" id="PF12728"/>
    </source>
</evidence>